<protein>
    <submittedName>
        <fullName evidence="1">Uncharacterized protein</fullName>
    </submittedName>
</protein>
<reference evidence="1 2" key="1">
    <citation type="submission" date="2024-02" db="EMBL/GenBank/DDBJ databases">
        <authorList>
            <person name="Chen Y."/>
            <person name="Shah S."/>
            <person name="Dougan E. K."/>
            <person name="Thang M."/>
            <person name="Chan C."/>
        </authorList>
    </citation>
    <scope>NUCLEOTIDE SEQUENCE [LARGE SCALE GENOMIC DNA]</scope>
</reference>
<comment type="caution">
    <text evidence="1">The sequence shown here is derived from an EMBL/GenBank/DDBJ whole genome shotgun (WGS) entry which is preliminary data.</text>
</comment>
<sequence length="199" mass="24024">MLQRETWDGKIQVQTIPFEDLMEGLQRRGWEHAARSAEVWEHFLDEYRFHRMEREGLLHEIEECRKQLKESERRDQELKAKERKLEKEDQKLREEWKRWMDEKKSTRRQMDDMSRELRELQDENTELKVKLRRAGIEEDSPPISPIMPTASPLVTLPQRPPDSDLGRRPHQDLGDWCDSFHSSLNSYAPEFVPHMFQSQ</sequence>
<evidence type="ECO:0000313" key="1">
    <source>
        <dbReference type="EMBL" id="CAK9008557.1"/>
    </source>
</evidence>
<organism evidence="1 2">
    <name type="scientific">Durusdinium trenchii</name>
    <dbReference type="NCBI Taxonomy" id="1381693"/>
    <lineage>
        <taxon>Eukaryota</taxon>
        <taxon>Sar</taxon>
        <taxon>Alveolata</taxon>
        <taxon>Dinophyceae</taxon>
        <taxon>Suessiales</taxon>
        <taxon>Symbiodiniaceae</taxon>
        <taxon>Durusdinium</taxon>
    </lineage>
</organism>
<dbReference type="EMBL" id="CAXAMM010005780">
    <property type="protein sequence ID" value="CAK9008557.1"/>
    <property type="molecule type" value="Genomic_DNA"/>
</dbReference>
<dbReference type="Proteomes" id="UP001642464">
    <property type="component" value="Unassembled WGS sequence"/>
</dbReference>
<keyword evidence="2" id="KW-1185">Reference proteome</keyword>
<name>A0ABP0J2J2_9DINO</name>
<gene>
    <name evidence="1" type="ORF">SCF082_LOCUS9914</name>
</gene>
<evidence type="ECO:0000313" key="2">
    <source>
        <dbReference type="Proteomes" id="UP001642464"/>
    </source>
</evidence>
<accession>A0ABP0J2J2</accession>
<proteinExistence type="predicted"/>